<protein>
    <submittedName>
        <fullName evidence="1">Uncharacterized protein</fullName>
    </submittedName>
</protein>
<dbReference type="Gene3D" id="3.90.640.10">
    <property type="entry name" value="Actin, Chain A, domain 4"/>
    <property type="match status" value="1"/>
</dbReference>
<dbReference type="Gene3D" id="3.30.420.40">
    <property type="match status" value="1"/>
</dbReference>
<evidence type="ECO:0000313" key="2">
    <source>
        <dbReference type="Proteomes" id="UP001488838"/>
    </source>
</evidence>
<dbReference type="SUPFAM" id="SSF53067">
    <property type="entry name" value="Actin-like ATPase domain"/>
    <property type="match status" value="2"/>
</dbReference>
<keyword evidence="2" id="KW-1185">Reference proteome</keyword>
<comment type="caution">
    <text evidence="1">The sequence shown here is derived from an EMBL/GenBank/DDBJ whole genome shotgun (WGS) entry which is preliminary data.</text>
</comment>
<dbReference type="PANTHER" id="PTHR11937">
    <property type="entry name" value="ACTIN"/>
    <property type="match status" value="1"/>
</dbReference>
<dbReference type="InterPro" id="IPR004000">
    <property type="entry name" value="Actin"/>
</dbReference>
<reference evidence="1 2" key="1">
    <citation type="journal article" date="2023" name="bioRxiv">
        <title>Conserved and derived expression patterns and positive selection on dental genes reveal complex evolutionary context of ever-growing rodent molars.</title>
        <authorList>
            <person name="Calamari Z.T."/>
            <person name="Song A."/>
            <person name="Cohen E."/>
            <person name="Akter M."/>
            <person name="Roy R.D."/>
            <person name="Hallikas O."/>
            <person name="Christensen M.M."/>
            <person name="Li P."/>
            <person name="Marangoni P."/>
            <person name="Jernvall J."/>
            <person name="Klein O.D."/>
        </authorList>
    </citation>
    <scope>NUCLEOTIDE SEQUENCE [LARGE SCALE GENOMIC DNA]</scope>
    <source>
        <strain evidence="1">V071</strain>
    </source>
</reference>
<dbReference type="InterPro" id="IPR043129">
    <property type="entry name" value="ATPase_NBD"/>
</dbReference>
<organism evidence="1 2">
    <name type="scientific">Myodes glareolus</name>
    <name type="common">Bank vole</name>
    <name type="synonym">Clethrionomys glareolus</name>
    <dbReference type="NCBI Taxonomy" id="447135"/>
    <lineage>
        <taxon>Eukaryota</taxon>
        <taxon>Metazoa</taxon>
        <taxon>Chordata</taxon>
        <taxon>Craniata</taxon>
        <taxon>Vertebrata</taxon>
        <taxon>Euteleostomi</taxon>
        <taxon>Mammalia</taxon>
        <taxon>Eutheria</taxon>
        <taxon>Euarchontoglires</taxon>
        <taxon>Glires</taxon>
        <taxon>Rodentia</taxon>
        <taxon>Myomorpha</taxon>
        <taxon>Muroidea</taxon>
        <taxon>Cricetidae</taxon>
        <taxon>Arvicolinae</taxon>
        <taxon>Myodes</taxon>
    </lineage>
</organism>
<dbReference type="Proteomes" id="UP001488838">
    <property type="component" value="Unassembled WGS sequence"/>
</dbReference>
<gene>
    <name evidence="1" type="ORF">U0070_000744</name>
</gene>
<sequence length="561" mass="62571">MPGTLAAQTAQCCSEGGMKWSGEGIRCLKHGTLAMGFTQMDSKMRCYSGPTVWPRLGRRNYVQEEGMAKMYLHQVQAHAELVAVDIAGEKPVRPTVVEDIESPPNFCMSVLLLLNQFVLSREMLGVYPLLPNAMAEELGQLMLSCPRPAVLISLGLTVVVEVVEMVVVMEVVVVVVEMVVVMEVVVVEVVVVMVVLEVVVEIFRPHSDLPGNLVHWFQYISKDTRFQDFELCFSKEVSRDSGKGSIVYQDIQSREDLQRMNIVGISEAIPLTKVNMMFSGSIHTPANDKRQNSIILLDNGPRRKPRASDQSFNPNPKVNRKKTAQIIFETFNNPAMCMAIQVVLSWNASGILGPDRLPQEDLNKAGSQLHPTTEWEIVHDIKEKLCYTAWNFGQEVDTAASSCSLEKSCPLSDRQVIVMGNERFQCLKDAEGDQVLLASTTKINVIAALGTPPLTVHNGVCREPAVAHTLSCAEARQKRHHLHRHIMPARDWLCRTPCKKSLQERQSPTSIWFRTNVLNLRFSHASVCKNAHELLTEEWKNSVIPSEDIADPAVENPEGTL</sequence>
<dbReference type="AlphaFoldDB" id="A0AAW0J5Y5"/>
<accession>A0AAW0J5Y5</accession>
<dbReference type="EMBL" id="JBBHLL010000060">
    <property type="protein sequence ID" value="KAK7822180.1"/>
    <property type="molecule type" value="Genomic_DNA"/>
</dbReference>
<name>A0AAW0J5Y5_MYOGA</name>
<evidence type="ECO:0000313" key="1">
    <source>
        <dbReference type="EMBL" id="KAK7822180.1"/>
    </source>
</evidence>
<proteinExistence type="predicted"/>